<organism evidence="1 2">
    <name type="scientific">Actinokineospora globicatena</name>
    <dbReference type="NCBI Taxonomy" id="103729"/>
    <lineage>
        <taxon>Bacteria</taxon>
        <taxon>Bacillati</taxon>
        <taxon>Actinomycetota</taxon>
        <taxon>Actinomycetes</taxon>
        <taxon>Pseudonocardiales</taxon>
        <taxon>Pseudonocardiaceae</taxon>
        <taxon>Actinokineospora</taxon>
    </lineage>
</organism>
<name>A0A9W6QL53_9PSEU</name>
<protein>
    <submittedName>
        <fullName evidence="1">Uncharacterized protein</fullName>
    </submittedName>
</protein>
<reference evidence="1" key="1">
    <citation type="submission" date="2023-02" db="EMBL/GenBank/DDBJ databases">
        <title>Actinokineospora globicatena NBRC 15670.</title>
        <authorList>
            <person name="Ichikawa N."/>
            <person name="Sato H."/>
            <person name="Tonouchi N."/>
        </authorList>
    </citation>
    <scope>NUCLEOTIDE SEQUENCE</scope>
    <source>
        <strain evidence="1">NBRC 15670</strain>
    </source>
</reference>
<gene>
    <name evidence="1" type="ORF">Aglo03_24330</name>
</gene>
<evidence type="ECO:0000313" key="1">
    <source>
        <dbReference type="EMBL" id="GLW91617.1"/>
    </source>
</evidence>
<dbReference type="AlphaFoldDB" id="A0A9W6QL53"/>
<evidence type="ECO:0000313" key="2">
    <source>
        <dbReference type="Proteomes" id="UP001165042"/>
    </source>
</evidence>
<dbReference type="Proteomes" id="UP001165042">
    <property type="component" value="Unassembled WGS sequence"/>
</dbReference>
<proteinExistence type="predicted"/>
<dbReference type="EMBL" id="BSSD01000003">
    <property type="protein sequence ID" value="GLW91617.1"/>
    <property type="molecule type" value="Genomic_DNA"/>
</dbReference>
<accession>A0A9W6QL53</accession>
<comment type="caution">
    <text evidence="1">The sequence shown here is derived from an EMBL/GenBank/DDBJ whole genome shotgun (WGS) entry which is preliminary data.</text>
</comment>
<keyword evidence="2" id="KW-1185">Reference proteome</keyword>
<sequence>MDTEPESPPHRPGNQLPETLDELIADCAGIPPELTHHRPVLPTPRGHAPWRVDEACHAQVADLDEYV</sequence>